<protein>
    <submittedName>
        <fullName evidence="1">Uncharacterized protein</fullName>
    </submittedName>
</protein>
<dbReference type="Proteomes" id="UP000559027">
    <property type="component" value="Unassembled WGS sequence"/>
</dbReference>
<accession>A0A8H5LJI4</accession>
<dbReference type="AlphaFoldDB" id="A0A8H5LJI4"/>
<dbReference type="EMBL" id="JAACJO010000004">
    <property type="protein sequence ID" value="KAF5359469.1"/>
    <property type="molecule type" value="Genomic_DNA"/>
</dbReference>
<name>A0A8H5LJI4_9AGAR</name>
<evidence type="ECO:0000313" key="1">
    <source>
        <dbReference type="EMBL" id="KAF5359469.1"/>
    </source>
</evidence>
<evidence type="ECO:0000313" key="2">
    <source>
        <dbReference type="Proteomes" id="UP000559027"/>
    </source>
</evidence>
<sequence length="188" mass="21110">MSLSNFKVEVKVSHPSASDEKGNYREIFRDISIRSRTKIGNYTEPPQYKGPVLLEITLTFDPKDGLSLPTTPSQMPRKRYIARSINHPLSTPSSTSFQPDIEALPRYQNRFTPNRTSCLAPAITCETVFLSSESDFAAGTLCDFRKDPLDEIAKLDADAYDYDDDSDLDELEDGYFVEGGSQPVTLQR</sequence>
<keyword evidence="2" id="KW-1185">Reference proteome</keyword>
<gene>
    <name evidence="1" type="ORF">D9756_003560</name>
</gene>
<reference evidence="1 2" key="1">
    <citation type="journal article" date="2020" name="ISME J.">
        <title>Uncovering the hidden diversity of litter-decomposition mechanisms in mushroom-forming fungi.</title>
        <authorList>
            <person name="Floudas D."/>
            <person name="Bentzer J."/>
            <person name="Ahren D."/>
            <person name="Johansson T."/>
            <person name="Persson P."/>
            <person name="Tunlid A."/>
        </authorList>
    </citation>
    <scope>NUCLEOTIDE SEQUENCE [LARGE SCALE GENOMIC DNA]</scope>
    <source>
        <strain evidence="1 2">CBS 146.42</strain>
    </source>
</reference>
<organism evidence="1 2">
    <name type="scientific">Leucocoprinus leucothites</name>
    <dbReference type="NCBI Taxonomy" id="201217"/>
    <lineage>
        <taxon>Eukaryota</taxon>
        <taxon>Fungi</taxon>
        <taxon>Dikarya</taxon>
        <taxon>Basidiomycota</taxon>
        <taxon>Agaricomycotina</taxon>
        <taxon>Agaricomycetes</taxon>
        <taxon>Agaricomycetidae</taxon>
        <taxon>Agaricales</taxon>
        <taxon>Agaricineae</taxon>
        <taxon>Agaricaceae</taxon>
        <taxon>Leucocoprinus</taxon>
    </lineage>
</organism>
<comment type="caution">
    <text evidence="1">The sequence shown here is derived from an EMBL/GenBank/DDBJ whole genome shotgun (WGS) entry which is preliminary data.</text>
</comment>
<proteinExistence type="predicted"/>